<evidence type="ECO:0000256" key="6">
    <source>
        <dbReference type="ARBA" id="ARBA00023136"/>
    </source>
</evidence>
<proteinExistence type="predicted"/>
<dbReference type="GO" id="GO:0005886">
    <property type="term" value="C:plasma membrane"/>
    <property type="evidence" value="ECO:0007669"/>
    <property type="project" value="TreeGrafter"/>
</dbReference>
<keyword evidence="5" id="KW-0040">ANK repeat</keyword>
<dbReference type="OrthoDB" id="902644at2759"/>
<comment type="subcellular location">
    <subcellularLocation>
        <location evidence="1">Membrane</location>
        <topology evidence="1">Multi-pass membrane protein</topology>
    </subcellularLocation>
</comment>
<evidence type="ECO:0000256" key="2">
    <source>
        <dbReference type="ARBA" id="ARBA00022692"/>
    </source>
</evidence>
<name>A0A2G9I350_9LAMI</name>
<feature type="domain" description="PGG" evidence="9">
    <location>
        <begin position="66"/>
        <end position="166"/>
    </location>
</feature>
<keyword evidence="2 8" id="KW-0812">Transmembrane</keyword>
<comment type="caution">
    <text evidence="10">The sequence shown here is derived from an EMBL/GenBank/DDBJ whole genome shotgun (WGS) entry which is preliminary data.</text>
</comment>
<organism evidence="10 11">
    <name type="scientific">Handroanthus impetiginosus</name>
    <dbReference type="NCBI Taxonomy" id="429701"/>
    <lineage>
        <taxon>Eukaryota</taxon>
        <taxon>Viridiplantae</taxon>
        <taxon>Streptophyta</taxon>
        <taxon>Embryophyta</taxon>
        <taxon>Tracheophyta</taxon>
        <taxon>Spermatophyta</taxon>
        <taxon>Magnoliopsida</taxon>
        <taxon>eudicotyledons</taxon>
        <taxon>Gunneridae</taxon>
        <taxon>Pentapetalae</taxon>
        <taxon>asterids</taxon>
        <taxon>lamiids</taxon>
        <taxon>Lamiales</taxon>
        <taxon>Bignoniaceae</taxon>
        <taxon>Crescentiina</taxon>
        <taxon>Tabebuia alliance</taxon>
        <taxon>Handroanthus</taxon>
    </lineage>
</organism>
<feature type="region of interest" description="Disordered" evidence="7">
    <location>
        <begin position="1"/>
        <end position="21"/>
    </location>
</feature>
<dbReference type="PANTHER" id="PTHR24186">
    <property type="entry name" value="PROTEIN PHOSPHATASE 1 REGULATORY SUBUNIT"/>
    <property type="match status" value="1"/>
</dbReference>
<evidence type="ECO:0000256" key="1">
    <source>
        <dbReference type="ARBA" id="ARBA00004141"/>
    </source>
</evidence>
<sequence>MANNASGEPNEIELPQLQSQPSKIDELEIISDGHDEKIGGRKRSKNQKFKRMLKRERQRRREALFHYKDTIALVATLIATFTYSTGVNPLDGPLIGTSVAAHRTAFRVFSVCNNLALCWALSVAFAMISFAPVKNEHLSHMLRTAYRALWLAISFLAAAYVAAVVVIMRPAPPRRGLDWTTVVLLCAFANILGTLILVTGIKNHIVLFRSFVDRTRVKKKINNGGRATETTSDSDETSNKSVIWSCYH</sequence>
<keyword evidence="3" id="KW-0677">Repeat</keyword>
<dbReference type="Proteomes" id="UP000231279">
    <property type="component" value="Unassembled WGS sequence"/>
</dbReference>
<evidence type="ECO:0000259" key="9">
    <source>
        <dbReference type="Pfam" id="PF13962"/>
    </source>
</evidence>
<dbReference type="EMBL" id="NKXS01000455">
    <property type="protein sequence ID" value="PIN24183.1"/>
    <property type="molecule type" value="Genomic_DNA"/>
</dbReference>
<keyword evidence="6 8" id="KW-0472">Membrane</keyword>
<dbReference type="AlphaFoldDB" id="A0A2G9I350"/>
<feature type="transmembrane region" description="Helical" evidence="8">
    <location>
        <begin position="104"/>
        <end position="128"/>
    </location>
</feature>
<dbReference type="InterPro" id="IPR026961">
    <property type="entry name" value="PGG_dom"/>
</dbReference>
<keyword evidence="4 8" id="KW-1133">Transmembrane helix</keyword>
<evidence type="ECO:0000256" key="7">
    <source>
        <dbReference type="SAM" id="MobiDB-lite"/>
    </source>
</evidence>
<dbReference type="PANTHER" id="PTHR24186:SF38">
    <property type="entry name" value="ANKYRIN REPEAT FAMILY PROTEIN"/>
    <property type="match status" value="1"/>
</dbReference>
<evidence type="ECO:0000256" key="4">
    <source>
        <dbReference type="ARBA" id="ARBA00022989"/>
    </source>
</evidence>
<keyword evidence="11" id="KW-1185">Reference proteome</keyword>
<evidence type="ECO:0000313" key="10">
    <source>
        <dbReference type="EMBL" id="PIN24183.1"/>
    </source>
</evidence>
<dbReference type="Pfam" id="PF13962">
    <property type="entry name" value="PGG"/>
    <property type="match status" value="1"/>
</dbReference>
<reference evidence="11" key="1">
    <citation type="journal article" date="2018" name="Gigascience">
        <title>Genome assembly of the Pink Ipe (Handroanthus impetiginosus, Bignoniaceae), a highly valued, ecologically keystone Neotropical timber forest tree.</title>
        <authorList>
            <person name="Silva-Junior O.B."/>
            <person name="Grattapaglia D."/>
            <person name="Novaes E."/>
            <person name="Collevatti R.G."/>
        </authorList>
    </citation>
    <scope>NUCLEOTIDE SEQUENCE [LARGE SCALE GENOMIC DNA]</scope>
    <source>
        <strain evidence="11">cv. UFG-1</strain>
    </source>
</reference>
<evidence type="ECO:0000256" key="8">
    <source>
        <dbReference type="SAM" id="Phobius"/>
    </source>
</evidence>
<feature type="transmembrane region" description="Helical" evidence="8">
    <location>
        <begin position="179"/>
        <end position="201"/>
    </location>
</feature>
<evidence type="ECO:0000313" key="11">
    <source>
        <dbReference type="Proteomes" id="UP000231279"/>
    </source>
</evidence>
<accession>A0A2G9I350</accession>
<evidence type="ECO:0000256" key="3">
    <source>
        <dbReference type="ARBA" id="ARBA00022737"/>
    </source>
</evidence>
<dbReference type="STRING" id="429701.A0A2G9I350"/>
<feature type="transmembrane region" description="Helical" evidence="8">
    <location>
        <begin position="148"/>
        <end position="167"/>
    </location>
</feature>
<gene>
    <name evidence="10" type="ORF">CDL12_03087</name>
</gene>
<protein>
    <recommendedName>
        <fullName evidence="9">PGG domain-containing protein</fullName>
    </recommendedName>
</protein>
<evidence type="ECO:0000256" key="5">
    <source>
        <dbReference type="ARBA" id="ARBA00023043"/>
    </source>
</evidence>